<reference evidence="7" key="1">
    <citation type="submission" date="2021-04" db="EMBL/GenBank/DDBJ databases">
        <authorList>
            <person name="Karlyshev A.V."/>
        </authorList>
    </citation>
    <scope>NUCLEOTIDE SEQUENCE</scope>
    <source>
        <strain evidence="7">LMG 29479</strain>
    </source>
</reference>
<accession>A0A8J7VQM2</accession>
<dbReference type="GO" id="GO:0000155">
    <property type="term" value="F:phosphorelay sensor kinase activity"/>
    <property type="evidence" value="ECO:0007669"/>
    <property type="project" value="InterPro"/>
</dbReference>
<evidence type="ECO:0000256" key="4">
    <source>
        <dbReference type="PROSITE-ProRule" id="PRU00169"/>
    </source>
</evidence>
<dbReference type="CDD" id="cd00082">
    <property type="entry name" value="HisKA"/>
    <property type="match status" value="1"/>
</dbReference>
<dbReference type="InterPro" id="IPR003594">
    <property type="entry name" value="HATPase_dom"/>
</dbReference>
<organism evidence="7">
    <name type="scientific">Coralloluteibacterium stylophorae</name>
    <dbReference type="NCBI Taxonomy" id="1776034"/>
    <lineage>
        <taxon>Bacteria</taxon>
        <taxon>Pseudomonadati</taxon>
        <taxon>Pseudomonadota</taxon>
        <taxon>Gammaproteobacteria</taxon>
        <taxon>Lysobacterales</taxon>
        <taxon>Lysobacteraceae</taxon>
        <taxon>Coralloluteibacterium</taxon>
    </lineage>
</organism>
<dbReference type="SMART" id="SM00387">
    <property type="entry name" value="HATPase_c"/>
    <property type="match status" value="1"/>
</dbReference>
<keyword evidence="7" id="KW-0418">Kinase</keyword>
<dbReference type="InterPro" id="IPR001789">
    <property type="entry name" value="Sig_transdc_resp-reg_receiver"/>
</dbReference>
<dbReference type="PRINTS" id="PR00344">
    <property type="entry name" value="BCTRLSENSOR"/>
</dbReference>
<dbReference type="InterPro" id="IPR011006">
    <property type="entry name" value="CheY-like_superfamily"/>
</dbReference>
<dbReference type="InterPro" id="IPR005467">
    <property type="entry name" value="His_kinase_dom"/>
</dbReference>
<dbReference type="Pfam" id="PF02518">
    <property type="entry name" value="HATPase_c"/>
    <property type="match status" value="1"/>
</dbReference>
<dbReference type="AlphaFoldDB" id="A0A8J7VQM2"/>
<dbReference type="EMBL" id="JAGQFT010000005">
    <property type="protein sequence ID" value="MBR0561205.1"/>
    <property type="molecule type" value="Genomic_DNA"/>
</dbReference>
<evidence type="ECO:0000256" key="2">
    <source>
        <dbReference type="ARBA" id="ARBA00012438"/>
    </source>
</evidence>
<dbReference type="SUPFAM" id="SSF55874">
    <property type="entry name" value="ATPase domain of HSP90 chaperone/DNA topoisomerase II/histidine kinase"/>
    <property type="match status" value="1"/>
</dbReference>
<dbReference type="PANTHER" id="PTHR43547">
    <property type="entry name" value="TWO-COMPONENT HISTIDINE KINASE"/>
    <property type="match status" value="1"/>
</dbReference>
<dbReference type="SMART" id="SM00388">
    <property type="entry name" value="HisKA"/>
    <property type="match status" value="1"/>
</dbReference>
<evidence type="ECO:0000313" key="7">
    <source>
        <dbReference type="EMBL" id="MBR0561205.1"/>
    </source>
</evidence>
<evidence type="ECO:0000256" key="3">
    <source>
        <dbReference type="ARBA" id="ARBA00022553"/>
    </source>
</evidence>
<dbReference type="CDD" id="cd19920">
    <property type="entry name" value="REC_PA4781-like"/>
    <property type="match status" value="1"/>
</dbReference>
<sequence length="379" mass="41156">MQDPAARDTRSLAMLAGRAPSVLVVDDQEPNLRLISTVLRQAGHATLLAGSGERALELAAQTPPDLVLLDMMMPGMDGFAVLRALKEAPATAHVPAIFLTAASEREHLIRAFEAGAVDYLTKPFVAEELLARVRNHLELKLVRDHLRRVAHEREELAAIVAHDLKNPLSSIHFSAQLLQRGGEGPPSPEKLVRIIMTSTEDALAFIRRYLERRAEGELLRSFQSEPVDLRAVIERCAGRADVQVQAQLLRLEVEIQTEARALGDADALLQVLDNLISNAIKFSPPDGEIRIVVGRGSPGTVRVAVLDRGPGVSADEQKNLFRRYVRLATQPTGNEPSSGLGLALAKQDIAHMGGELWYESRAGGGSMFAFELPLAAPGT</sequence>
<feature type="domain" description="Histidine kinase" evidence="5">
    <location>
        <begin position="159"/>
        <end position="376"/>
    </location>
</feature>
<comment type="caution">
    <text evidence="7">The sequence shown here is derived from an EMBL/GenBank/DDBJ whole genome shotgun (WGS) entry which is preliminary data.</text>
</comment>
<gene>
    <name evidence="7" type="ORF">KB893_01530</name>
</gene>
<evidence type="ECO:0000259" key="6">
    <source>
        <dbReference type="PROSITE" id="PS50110"/>
    </source>
</evidence>
<dbReference type="SUPFAM" id="SSF47384">
    <property type="entry name" value="Homodimeric domain of signal transducing histidine kinase"/>
    <property type="match status" value="1"/>
</dbReference>
<dbReference type="CDD" id="cd00075">
    <property type="entry name" value="HATPase"/>
    <property type="match status" value="1"/>
</dbReference>
<dbReference type="InterPro" id="IPR004358">
    <property type="entry name" value="Sig_transdc_His_kin-like_C"/>
</dbReference>
<dbReference type="SUPFAM" id="SSF52172">
    <property type="entry name" value="CheY-like"/>
    <property type="match status" value="1"/>
</dbReference>
<dbReference type="Gene3D" id="3.30.565.10">
    <property type="entry name" value="Histidine kinase-like ATPase, C-terminal domain"/>
    <property type="match status" value="1"/>
</dbReference>
<dbReference type="EC" id="2.7.13.3" evidence="2"/>
<dbReference type="InterPro" id="IPR036097">
    <property type="entry name" value="HisK_dim/P_sf"/>
</dbReference>
<dbReference type="InterPro" id="IPR036890">
    <property type="entry name" value="HATPase_C_sf"/>
</dbReference>
<name>A0A8J7VQM2_9GAMM</name>
<evidence type="ECO:0000259" key="5">
    <source>
        <dbReference type="PROSITE" id="PS50109"/>
    </source>
</evidence>
<keyword evidence="3 4" id="KW-0597">Phosphoprotein</keyword>
<dbReference type="PROSITE" id="PS50109">
    <property type="entry name" value="HIS_KIN"/>
    <property type="match status" value="1"/>
</dbReference>
<dbReference type="InterPro" id="IPR003661">
    <property type="entry name" value="HisK_dim/P_dom"/>
</dbReference>
<keyword evidence="7" id="KW-0808">Transferase</keyword>
<dbReference type="PANTHER" id="PTHR43547:SF2">
    <property type="entry name" value="HYBRID SIGNAL TRANSDUCTION HISTIDINE KINASE C"/>
    <property type="match status" value="1"/>
</dbReference>
<evidence type="ECO:0000256" key="1">
    <source>
        <dbReference type="ARBA" id="ARBA00000085"/>
    </source>
</evidence>
<dbReference type="PROSITE" id="PS50110">
    <property type="entry name" value="RESPONSE_REGULATORY"/>
    <property type="match status" value="1"/>
</dbReference>
<protein>
    <recommendedName>
        <fullName evidence="2">histidine kinase</fullName>
        <ecNumber evidence="2">2.7.13.3</ecNumber>
    </recommendedName>
</protein>
<dbReference type="SMART" id="SM00448">
    <property type="entry name" value="REC"/>
    <property type="match status" value="1"/>
</dbReference>
<dbReference type="Pfam" id="PF00512">
    <property type="entry name" value="HisKA"/>
    <property type="match status" value="1"/>
</dbReference>
<dbReference type="Gene3D" id="3.40.50.2300">
    <property type="match status" value="1"/>
</dbReference>
<comment type="catalytic activity">
    <reaction evidence="1">
        <text>ATP + protein L-histidine = ADP + protein N-phospho-L-histidine.</text>
        <dbReference type="EC" id="2.7.13.3"/>
    </reaction>
</comment>
<dbReference type="Pfam" id="PF00072">
    <property type="entry name" value="Response_reg"/>
    <property type="match status" value="1"/>
</dbReference>
<feature type="domain" description="Response regulatory" evidence="6">
    <location>
        <begin position="21"/>
        <end position="137"/>
    </location>
</feature>
<dbReference type="Gene3D" id="1.10.287.130">
    <property type="match status" value="1"/>
</dbReference>
<feature type="modified residue" description="4-aspartylphosphate" evidence="4">
    <location>
        <position position="70"/>
    </location>
</feature>
<proteinExistence type="predicted"/>